<feature type="domain" description="Helicase C-terminal" evidence="14">
    <location>
        <begin position="259"/>
        <end position="407"/>
    </location>
</feature>
<keyword evidence="9 11" id="KW-0539">Nucleus</keyword>
<evidence type="ECO:0000256" key="8">
    <source>
        <dbReference type="ARBA" id="ARBA00023235"/>
    </source>
</evidence>
<dbReference type="GO" id="GO:0005694">
    <property type="term" value="C:chromosome"/>
    <property type="evidence" value="ECO:0007669"/>
    <property type="project" value="TreeGrafter"/>
</dbReference>
<dbReference type="GO" id="GO:0016787">
    <property type="term" value="F:hydrolase activity"/>
    <property type="evidence" value="ECO:0007669"/>
    <property type="project" value="UniProtKB-KW"/>
</dbReference>
<dbReference type="GO" id="GO:0005524">
    <property type="term" value="F:ATP binding"/>
    <property type="evidence" value="ECO:0007669"/>
    <property type="project" value="UniProtKB-KW"/>
</dbReference>
<dbReference type="GO" id="GO:0009378">
    <property type="term" value="F:four-way junction helicase activity"/>
    <property type="evidence" value="ECO:0007669"/>
    <property type="project" value="TreeGrafter"/>
</dbReference>
<keyword evidence="5 11" id="KW-0347">Helicase</keyword>
<comment type="caution">
    <text evidence="15">The sequence shown here is derived from an EMBL/GenBank/DDBJ whole genome shotgun (WGS) entry which is preliminary data.</text>
</comment>
<dbReference type="Pfam" id="PF00271">
    <property type="entry name" value="Helicase_C"/>
    <property type="match status" value="1"/>
</dbReference>
<dbReference type="InterPro" id="IPR032284">
    <property type="entry name" value="RecQ_Zn-bd"/>
</dbReference>
<keyword evidence="4 11" id="KW-0378">Hydrolase</keyword>
<feature type="region of interest" description="Disordered" evidence="12">
    <location>
        <begin position="14"/>
        <end position="37"/>
    </location>
</feature>
<dbReference type="SMART" id="SM00487">
    <property type="entry name" value="DEXDc"/>
    <property type="match status" value="1"/>
</dbReference>
<evidence type="ECO:0000256" key="5">
    <source>
        <dbReference type="ARBA" id="ARBA00022806"/>
    </source>
</evidence>
<evidence type="ECO:0000256" key="10">
    <source>
        <dbReference type="ARBA" id="ARBA00034617"/>
    </source>
</evidence>
<dbReference type="PROSITE" id="PS51192">
    <property type="entry name" value="HELICASE_ATP_BIND_1"/>
    <property type="match status" value="1"/>
</dbReference>
<dbReference type="Proteomes" id="UP000813824">
    <property type="component" value="Unassembled WGS sequence"/>
</dbReference>
<dbReference type="FunFam" id="3.40.50.300:FF:001389">
    <property type="entry name" value="ATP-dependent DNA helicase RecQ"/>
    <property type="match status" value="1"/>
</dbReference>
<reference evidence="15" key="1">
    <citation type="journal article" date="2021" name="New Phytol.">
        <title>Evolutionary innovations through gain and loss of genes in the ectomycorrhizal Boletales.</title>
        <authorList>
            <person name="Wu G."/>
            <person name="Miyauchi S."/>
            <person name="Morin E."/>
            <person name="Kuo A."/>
            <person name="Drula E."/>
            <person name="Varga T."/>
            <person name="Kohler A."/>
            <person name="Feng B."/>
            <person name="Cao Y."/>
            <person name="Lipzen A."/>
            <person name="Daum C."/>
            <person name="Hundley H."/>
            <person name="Pangilinan J."/>
            <person name="Johnson J."/>
            <person name="Barry K."/>
            <person name="LaButti K."/>
            <person name="Ng V."/>
            <person name="Ahrendt S."/>
            <person name="Min B."/>
            <person name="Choi I.G."/>
            <person name="Park H."/>
            <person name="Plett J.M."/>
            <person name="Magnuson J."/>
            <person name="Spatafora J.W."/>
            <person name="Nagy L.G."/>
            <person name="Henrissat B."/>
            <person name="Grigoriev I.V."/>
            <person name="Yang Z.L."/>
            <person name="Xu J."/>
            <person name="Martin F.M."/>
        </authorList>
    </citation>
    <scope>NUCLEOTIDE SEQUENCE</scope>
    <source>
        <strain evidence="15">KKN 215</strain>
    </source>
</reference>
<dbReference type="GO" id="GO:0005634">
    <property type="term" value="C:nucleus"/>
    <property type="evidence" value="ECO:0007669"/>
    <property type="project" value="UniProtKB-SubCell"/>
</dbReference>
<evidence type="ECO:0000313" key="15">
    <source>
        <dbReference type="EMBL" id="KAH8108200.1"/>
    </source>
</evidence>
<evidence type="ECO:0000256" key="11">
    <source>
        <dbReference type="RuleBase" id="RU364117"/>
    </source>
</evidence>
<dbReference type="InterPro" id="IPR027417">
    <property type="entry name" value="P-loop_NTPase"/>
</dbReference>
<dbReference type="InterPro" id="IPR002464">
    <property type="entry name" value="DNA/RNA_helicase_DEAH_CS"/>
</dbReference>
<organism evidence="15 16">
    <name type="scientific">Cristinia sonorae</name>
    <dbReference type="NCBI Taxonomy" id="1940300"/>
    <lineage>
        <taxon>Eukaryota</taxon>
        <taxon>Fungi</taxon>
        <taxon>Dikarya</taxon>
        <taxon>Basidiomycota</taxon>
        <taxon>Agaricomycotina</taxon>
        <taxon>Agaricomycetes</taxon>
        <taxon>Agaricomycetidae</taxon>
        <taxon>Agaricales</taxon>
        <taxon>Pleurotineae</taxon>
        <taxon>Stephanosporaceae</taxon>
        <taxon>Cristinia</taxon>
    </lineage>
</organism>
<feature type="domain" description="Helicase ATP-binding" evidence="13">
    <location>
        <begin position="64"/>
        <end position="234"/>
    </location>
</feature>
<comment type="similarity">
    <text evidence="2 11">Belongs to the helicase family. RecQ subfamily.</text>
</comment>
<dbReference type="GO" id="GO:0043138">
    <property type="term" value="F:3'-5' DNA helicase activity"/>
    <property type="evidence" value="ECO:0007669"/>
    <property type="project" value="UniProtKB-EC"/>
</dbReference>
<evidence type="ECO:0000256" key="2">
    <source>
        <dbReference type="ARBA" id="ARBA00005446"/>
    </source>
</evidence>
<dbReference type="SUPFAM" id="SSF52540">
    <property type="entry name" value="P-loop containing nucleoside triphosphate hydrolases"/>
    <property type="match status" value="2"/>
</dbReference>
<dbReference type="InterPro" id="IPR001650">
    <property type="entry name" value="Helicase_C-like"/>
</dbReference>
<dbReference type="InterPro" id="IPR004589">
    <property type="entry name" value="DNA_helicase_ATP-dep_RecQ"/>
</dbReference>
<dbReference type="InterPro" id="IPR014001">
    <property type="entry name" value="Helicase_ATP-bd"/>
</dbReference>
<keyword evidence="6 11" id="KW-0067">ATP-binding</keyword>
<gene>
    <name evidence="15" type="ORF">BXZ70DRAFT_884898</name>
</gene>
<evidence type="ECO:0000256" key="4">
    <source>
        <dbReference type="ARBA" id="ARBA00022801"/>
    </source>
</evidence>
<dbReference type="Gene3D" id="1.10.10.10">
    <property type="entry name" value="Winged helix-like DNA-binding domain superfamily/Winged helix DNA-binding domain"/>
    <property type="match status" value="1"/>
</dbReference>
<evidence type="ECO:0000256" key="12">
    <source>
        <dbReference type="SAM" id="MobiDB-lite"/>
    </source>
</evidence>
<dbReference type="GO" id="GO:0005737">
    <property type="term" value="C:cytoplasm"/>
    <property type="evidence" value="ECO:0007669"/>
    <property type="project" value="TreeGrafter"/>
</dbReference>
<dbReference type="PANTHER" id="PTHR13710:SF153">
    <property type="entry name" value="RECQ-LIKE DNA HELICASE BLM"/>
    <property type="match status" value="1"/>
</dbReference>
<dbReference type="CDD" id="cd18794">
    <property type="entry name" value="SF2_C_RecQ"/>
    <property type="match status" value="1"/>
</dbReference>
<dbReference type="AlphaFoldDB" id="A0A8K0XVF6"/>
<keyword evidence="8" id="KW-0413">Isomerase</keyword>
<dbReference type="GO" id="GO:0003677">
    <property type="term" value="F:DNA binding"/>
    <property type="evidence" value="ECO:0007669"/>
    <property type="project" value="UniProtKB-KW"/>
</dbReference>
<accession>A0A8K0XVF6</accession>
<keyword evidence="3 11" id="KW-0547">Nucleotide-binding</keyword>
<feature type="compositionally biased region" description="Low complexity" evidence="12">
    <location>
        <begin position="14"/>
        <end position="24"/>
    </location>
</feature>
<comment type="catalytic activity">
    <reaction evidence="11">
        <text>ATP + H2O = ADP + phosphate + H(+)</text>
        <dbReference type="Rhea" id="RHEA:13065"/>
        <dbReference type="ChEBI" id="CHEBI:15377"/>
        <dbReference type="ChEBI" id="CHEBI:15378"/>
        <dbReference type="ChEBI" id="CHEBI:30616"/>
        <dbReference type="ChEBI" id="CHEBI:43474"/>
        <dbReference type="ChEBI" id="CHEBI:456216"/>
    </reaction>
</comment>
<evidence type="ECO:0000259" key="14">
    <source>
        <dbReference type="PROSITE" id="PS51194"/>
    </source>
</evidence>
<dbReference type="Pfam" id="PF00270">
    <property type="entry name" value="DEAD"/>
    <property type="match status" value="1"/>
</dbReference>
<dbReference type="InterPro" id="IPR011545">
    <property type="entry name" value="DEAD/DEAH_box_helicase_dom"/>
</dbReference>
<keyword evidence="7" id="KW-0238">DNA-binding</keyword>
<dbReference type="PROSITE" id="PS51194">
    <property type="entry name" value="HELICASE_CTER"/>
    <property type="match status" value="1"/>
</dbReference>
<keyword evidence="16" id="KW-1185">Reference proteome</keyword>
<dbReference type="NCBIfam" id="TIGR00614">
    <property type="entry name" value="recQ_fam"/>
    <property type="match status" value="1"/>
</dbReference>
<evidence type="ECO:0000256" key="7">
    <source>
        <dbReference type="ARBA" id="ARBA00023125"/>
    </source>
</evidence>
<dbReference type="OrthoDB" id="10261556at2759"/>
<dbReference type="PROSITE" id="PS00690">
    <property type="entry name" value="DEAH_ATP_HELICASE"/>
    <property type="match status" value="1"/>
</dbReference>
<dbReference type="InterPro" id="IPR036388">
    <property type="entry name" value="WH-like_DNA-bd_sf"/>
</dbReference>
<evidence type="ECO:0000256" key="1">
    <source>
        <dbReference type="ARBA" id="ARBA00004123"/>
    </source>
</evidence>
<evidence type="ECO:0000256" key="3">
    <source>
        <dbReference type="ARBA" id="ARBA00022741"/>
    </source>
</evidence>
<dbReference type="Pfam" id="PF16124">
    <property type="entry name" value="RecQ_Zn_bind"/>
    <property type="match status" value="1"/>
</dbReference>
<name>A0A8K0XVF6_9AGAR</name>
<protein>
    <recommendedName>
        <fullName evidence="11">ATP-dependent DNA helicase</fullName>
        <ecNumber evidence="11">5.6.2.4</ecNumber>
    </recommendedName>
</protein>
<dbReference type="PANTHER" id="PTHR13710">
    <property type="entry name" value="DNA HELICASE RECQ FAMILY MEMBER"/>
    <property type="match status" value="1"/>
</dbReference>
<evidence type="ECO:0000256" key="9">
    <source>
        <dbReference type="ARBA" id="ARBA00023242"/>
    </source>
</evidence>
<dbReference type="Gene3D" id="3.40.50.300">
    <property type="entry name" value="P-loop containing nucleotide triphosphate hydrolases"/>
    <property type="match status" value="2"/>
</dbReference>
<sequence>MTFSAPLDNRVPATTASSAAAPTSECGRSRNDDATKTPFYGEVQRTLKNVFGLRDFRLYQLEAINAALSGKDVFILFPTGGGKSLCFQLPAVCEWETKGLTVVVSPLLSLIENQTHALKKRGVDVVTLDDPGAQRLRPGQSLPSLLYCTPERLDHSGKLQNILTSLDKAGQLSRFVIDEAHCISLWGMDFRESYKNLVQLRERYPKVPITALTATANPQTQDDVIKTLKISGCVRLTQPFNRPNLWYEVRRKNQKNQATLHQIITFIRTKHLHHTGVIYCSSREKCEILAQQLRDAGLSAKHYHAEIATEEKTQIQLEWQNDKCKIIVATIAFGMGIDKPDVRFVIHHGVPTSLDGYYQESGRAGRDGKPADCILFYAFKETIYLLKRIRDNEKATTEVKLHKEDGLRHMIAYCENDVDCRRVQVLNYFGQPITPEECGGCCDNCADNRDTYVQDVSEQARSTIRLATTLISTTTKPLTKTDLINKIHGQIKDNSEGGKATPKSKIERLVGRLLDERLLESQTYSIGPNTHAKVHVSAVTITFMGCS</sequence>
<dbReference type="EC" id="5.6.2.4" evidence="11"/>
<evidence type="ECO:0000259" key="13">
    <source>
        <dbReference type="PROSITE" id="PS51192"/>
    </source>
</evidence>
<evidence type="ECO:0000313" key="16">
    <source>
        <dbReference type="Proteomes" id="UP000813824"/>
    </source>
</evidence>
<dbReference type="SMART" id="SM00490">
    <property type="entry name" value="HELICc"/>
    <property type="match status" value="1"/>
</dbReference>
<dbReference type="FunFam" id="3.40.50.300:FF:001975">
    <property type="entry name" value="ATP-dependent DNA helicase"/>
    <property type="match status" value="1"/>
</dbReference>
<proteinExistence type="inferred from homology"/>
<evidence type="ECO:0000256" key="6">
    <source>
        <dbReference type="ARBA" id="ARBA00022840"/>
    </source>
</evidence>
<dbReference type="GO" id="GO:0000724">
    <property type="term" value="P:double-strand break repair via homologous recombination"/>
    <property type="evidence" value="ECO:0007669"/>
    <property type="project" value="TreeGrafter"/>
</dbReference>
<comment type="subcellular location">
    <subcellularLocation>
        <location evidence="1 11">Nucleus</location>
    </subcellularLocation>
</comment>
<dbReference type="EMBL" id="JAEVFJ010000001">
    <property type="protein sequence ID" value="KAH8108200.1"/>
    <property type="molecule type" value="Genomic_DNA"/>
</dbReference>
<comment type="catalytic activity">
    <reaction evidence="10 11">
        <text>Couples ATP hydrolysis with the unwinding of duplex DNA by translocating in the 3'-5' direction.</text>
        <dbReference type="EC" id="5.6.2.4"/>
    </reaction>
</comment>